<feature type="domain" description="HTH cro/C1-type" evidence="1">
    <location>
        <begin position="10"/>
        <end position="64"/>
    </location>
</feature>
<comment type="caution">
    <text evidence="2">The sequence shown here is derived from an EMBL/GenBank/DDBJ whole genome shotgun (WGS) entry which is preliminary data.</text>
</comment>
<reference evidence="2 3" key="1">
    <citation type="submission" date="2020-06" db="EMBL/GenBank/DDBJ databases">
        <title>Lactobacillus rhamnosus QC,genome.</title>
        <authorList>
            <person name="Yi H."/>
            <person name="Jin M."/>
        </authorList>
    </citation>
    <scope>NUCLEOTIDE SEQUENCE [LARGE SCALE GENOMIC DNA]</scope>
    <source>
        <strain evidence="2 3">QC</strain>
    </source>
</reference>
<dbReference type="Proteomes" id="UP000542889">
    <property type="component" value="Unassembled WGS sequence"/>
</dbReference>
<dbReference type="PROSITE" id="PS50943">
    <property type="entry name" value="HTH_CROC1"/>
    <property type="match status" value="1"/>
</dbReference>
<dbReference type="CDD" id="cd00093">
    <property type="entry name" value="HTH_XRE"/>
    <property type="match status" value="1"/>
</dbReference>
<dbReference type="InterPro" id="IPR010982">
    <property type="entry name" value="Lambda_DNA-bd_dom_sf"/>
</dbReference>
<dbReference type="EMBL" id="JABXWP010000009">
    <property type="protein sequence ID" value="NVO88367.1"/>
    <property type="molecule type" value="Genomic_DNA"/>
</dbReference>
<dbReference type="SUPFAM" id="SSF47413">
    <property type="entry name" value="lambda repressor-like DNA-binding domains"/>
    <property type="match status" value="1"/>
</dbReference>
<dbReference type="InterPro" id="IPR001387">
    <property type="entry name" value="Cro/C1-type_HTH"/>
</dbReference>
<dbReference type="Pfam" id="PF01381">
    <property type="entry name" value="HTH_3"/>
    <property type="match status" value="1"/>
</dbReference>
<evidence type="ECO:0000313" key="3">
    <source>
        <dbReference type="Proteomes" id="UP000542889"/>
    </source>
</evidence>
<name>A0A7Y7QFU2_LACRH</name>
<evidence type="ECO:0000259" key="1">
    <source>
        <dbReference type="PROSITE" id="PS50943"/>
    </source>
</evidence>
<dbReference type="GO" id="GO:0003677">
    <property type="term" value="F:DNA binding"/>
    <property type="evidence" value="ECO:0007669"/>
    <property type="project" value="InterPro"/>
</dbReference>
<sequence length="112" mass="12582">MNHTLTLKLIQEWLKANGKTQAWLANQIGMSPALLSQVMNGNRKLQTKYMISTAKVMGIPLDQLLGIKTTDQSQPQIALRGHLSNRESKKQIDQLLLDIRHSVDLEATIHAK</sequence>
<evidence type="ECO:0000313" key="2">
    <source>
        <dbReference type="EMBL" id="NVO88367.1"/>
    </source>
</evidence>
<dbReference type="RefSeq" id="WP_033573873.1">
    <property type="nucleotide sequence ID" value="NZ_JABXWP010000009.1"/>
</dbReference>
<dbReference type="AlphaFoldDB" id="A0A7Y7QFU2"/>
<gene>
    <name evidence="2" type="ORF">HWN39_07595</name>
</gene>
<proteinExistence type="predicted"/>
<organism evidence="2 3">
    <name type="scientific">Lacticaseibacillus rhamnosus</name>
    <name type="common">Lactobacillus rhamnosus</name>
    <dbReference type="NCBI Taxonomy" id="47715"/>
    <lineage>
        <taxon>Bacteria</taxon>
        <taxon>Bacillati</taxon>
        <taxon>Bacillota</taxon>
        <taxon>Bacilli</taxon>
        <taxon>Lactobacillales</taxon>
        <taxon>Lactobacillaceae</taxon>
        <taxon>Lacticaseibacillus</taxon>
    </lineage>
</organism>
<dbReference type="Gene3D" id="1.10.260.40">
    <property type="entry name" value="lambda repressor-like DNA-binding domains"/>
    <property type="match status" value="1"/>
</dbReference>
<dbReference type="SMART" id="SM00530">
    <property type="entry name" value="HTH_XRE"/>
    <property type="match status" value="1"/>
</dbReference>
<accession>A0A7Y7QFU2</accession>
<protein>
    <submittedName>
        <fullName evidence="2">Helix-turn-helix transcriptional regulator</fullName>
    </submittedName>
</protein>